<evidence type="ECO:0000313" key="2">
    <source>
        <dbReference type="EMBL" id="HGE99662.1"/>
    </source>
</evidence>
<accession>A0A7C3UX90</accession>
<dbReference type="Pfam" id="PF18741">
    <property type="entry name" value="MTES_1575"/>
    <property type="match status" value="1"/>
</dbReference>
<dbReference type="PANTHER" id="PTHR38590:SF1">
    <property type="entry name" value="BLL0828 PROTEIN"/>
    <property type="match status" value="1"/>
</dbReference>
<dbReference type="InterPro" id="IPR011335">
    <property type="entry name" value="Restrct_endonuc-II-like"/>
</dbReference>
<dbReference type="InterPro" id="IPR047216">
    <property type="entry name" value="Endonuclease_DUF559_bact"/>
</dbReference>
<dbReference type="AlphaFoldDB" id="A0A7C3UX90"/>
<gene>
    <name evidence="2" type="ORF">ENX07_06300</name>
</gene>
<sequence>MKSVLVAIVSRKKDWQILKEEHWYRIPVKSAPKILPKVKYLAFYQTKVFGEERWQVNYYAEVKGIEIKKRIELLPDEVNHIRARETYYKITIGDLIPLKKPIKSRRWRRIVFIPTTLNKLFKAEEINDLYHTSPIEEKLYHYLKRENIPTERQFFVRETKEPYALDFAVFCSHGKLNIECDGEKYHSNKIARKRDRERDNELTSLGWSILRFSGEKINKRPKDCLTQIKKTIRTLGGLPGQGR</sequence>
<feature type="domain" description="Restriction endonuclease type II-like" evidence="1">
    <location>
        <begin position="136"/>
        <end position="232"/>
    </location>
</feature>
<name>A0A7C3UX90_UNCW3</name>
<protein>
    <submittedName>
        <fullName evidence="2">DUF559 domain-containing protein</fullName>
    </submittedName>
</protein>
<dbReference type="Gene3D" id="3.40.960.10">
    <property type="entry name" value="VSR Endonuclease"/>
    <property type="match status" value="1"/>
</dbReference>
<proteinExistence type="predicted"/>
<comment type="caution">
    <text evidence="2">The sequence shown here is derived from an EMBL/GenBank/DDBJ whole genome shotgun (WGS) entry which is preliminary data.</text>
</comment>
<dbReference type="InterPro" id="IPR049468">
    <property type="entry name" value="Restrct_endonuc-II-like_dom"/>
</dbReference>
<reference evidence="2" key="1">
    <citation type="journal article" date="2020" name="mSystems">
        <title>Genome- and Community-Level Interaction Insights into Carbon Utilization and Element Cycling Functions of Hydrothermarchaeota in Hydrothermal Sediment.</title>
        <authorList>
            <person name="Zhou Z."/>
            <person name="Liu Y."/>
            <person name="Xu W."/>
            <person name="Pan J."/>
            <person name="Luo Z.H."/>
            <person name="Li M."/>
        </authorList>
    </citation>
    <scope>NUCLEOTIDE SEQUENCE [LARGE SCALE GENOMIC DNA]</scope>
    <source>
        <strain evidence="2">SpSt-906</strain>
    </source>
</reference>
<dbReference type="EMBL" id="DTMQ01000040">
    <property type="protein sequence ID" value="HGE99662.1"/>
    <property type="molecule type" value="Genomic_DNA"/>
</dbReference>
<dbReference type="SUPFAM" id="SSF52980">
    <property type="entry name" value="Restriction endonuclease-like"/>
    <property type="match status" value="1"/>
</dbReference>
<organism evidence="2">
    <name type="scientific">candidate division WOR-3 bacterium</name>
    <dbReference type="NCBI Taxonomy" id="2052148"/>
    <lineage>
        <taxon>Bacteria</taxon>
        <taxon>Bacteria division WOR-3</taxon>
    </lineage>
</organism>
<evidence type="ECO:0000259" key="1">
    <source>
        <dbReference type="Pfam" id="PF18741"/>
    </source>
</evidence>
<dbReference type="PANTHER" id="PTHR38590">
    <property type="entry name" value="BLL0828 PROTEIN"/>
    <property type="match status" value="1"/>
</dbReference>